<evidence type="ECO:0000313" key="2">
    <source>
        <dbReference type="Proteomes" id="UP001143856"/>
    </source>
</evidence>
<accession>A0ACC1PNI7</accession>
<protein>
    <submittedName>
        <fullName evidence="1">Uncharacterized protein</fullName>
    </submittedName>
</protein>
<dbReference type="Proteomes" id="UP001143856">
    <property type="component" value="Unassembled WGS sequence"/>
</dbReference>
<evidence type="ECO:0000313" key="1">
    <source>
        <dbReference type="EMBL" id="KAJ2995199.1"/>
    </source>
</evidence>
<keyword evidence="2" id="KW-1185">Reference proteome</keyword>
<proteinExistence type="predicted"/>
<name>A0ACC1PNI7_9PEZI</name>
<gene>
    <name evidence="1" type="ORF">NUW58_g1346</name>
</gene>
<comment type="caution">
    <text evidence="1">The sequence shown here is derived from an EMBL/GenBank/DDBJ whole genome shotgun (WGS) entry which is preliminary data.</text>
</comment>
<dbReference type="EMBL" id="JAPDGR010000143">
    <property type="protein sequence ID" value="KAJ2995199.1"/>
    <property type="molecule type" value="Genomic_DNA"/>
</dbReference>
<reference evidence="1" key="1">
    <citation type="submission" date="2022-10" db="EMBL/GenBank/DDBJ databases">
        <title>Genome Sequence of Xylaria curta.</title>
        <authorList>
            <person name="Buettner E."/>
        </authorList>
    </citation>
    <scope>NUCLEOTIDE SEQUENCE</scope>
    <source>
        <strain evidence="1">Babe10</strain>
    </source>
</reference>
<organism evidence="1 2">
    <name type="scientific">Xylaria curta</name>
    <dbReference type="NCBI Taxonomy" id="42375"/>
    <lineage>
        <taxon>Eukaryota</taxon>
        <taxon>Fungi</taxon>
        <taxon>Dikarya</taxon>
        <taxon>Ascomycota</taxon>
        <taxon>Pezizomycotina</taxon>
        <taxon>Sordariomycetes</taxon>
        <taxon>Xylariomycetidae</taxon>
        <taxon>Xylariales</taxon>
        <taxon>Xylariaceae</taxon>
        <taxon>Xylaria</taxon>
    </lineage>
</organism>
<sequence>MICCTNNKARDAAEAAIRERGLLNMHRGFGLGTAALPLEQPTPIRHLSPKNKGHSFSIENPRSNLAIESARSVPSFTGDIPFHSRSSLVEHPLRRFSTTSDSLPFIIDTLPRFTGSDESHLRTIVFASCNEPSLGRRIFTSADVSQAPLRHATAGVIIWVGEHYYQLTAGHLFEPESKEFDAEPASMCLDECHFDGQSDDEEYDSNHELEVTGRGSATSEDSPSCGGSSSNSTSEGVTNEHSTNMHRVAHPKLHRTLNRQYGLSGSPATKGKQKAVSRSLEVLTDPKGASLGVPIGSLPQGRLFASSIDYAIIALPNDSVWELGWGINRIPRPYFRNIKDVAEVGHSNRGIIVVTYTTLIEGVLIPGKVSYKSRRSHQFERLVQIELERGAHEGDCGSPVIDKSTGSLYGHIIMGVPGSKVAYIVQALDIFKDIEARIGEPVSVATKEDRKKMKPLTSIFWRRSGVLII</sequence>